<dbReference type="GO" id="GO:0016887">
    <property type="term" value="F:ATP hydrolysis activity"/>
    <property type="evidence" value="ECO:0007669"/>
    <property type="project" value="InterPro"/>
</dbReference>
<keyword evidence="3" id="KW-1185">Reference proteome</keyword>
<dbReference type="AlphaFoldDB" id="A0A9W8HPC2"/>
<comment type="caution">
    <text evidence="2">The sequence shown here is derived from an EMBL/GenBank/DDBJ whole genome shotgun (WGS) entry which is preliminary data.</text>
</comment>
<feature type="compositionally biased region" description="Basic and acidic residues" evidence="1">
    <location>
        <begin position="229"/>
        <end position="241"/>
    </location>
</feature>
<organism evidence="2 3">
    <name type="scientific">Coemansia guatemalensis</name>
    <dbReference type="NCBI Taxonomy" id="2761395"/>
    <lineage>
        <taxon>Eukaryota</taxon>
        <taxon>Fungi</taxon>
        <taxon>Fungi incertae sedis</taxon>
        <taxon>Zoopagomycota</taxon>
        <taxon>Kickxellomycotina</taxon>
        <taxon>Kickxellomycetes</taxon>
        <taxon>Kickxellales</taxon>
        <taxon>Kickxellaceae</taxon>
        <taxon>Coemansia</taxon>
    </lineage>
</organism>
<feature type="compositionally biased region" description="Low complexity" evidence="1">
    <location>
        <begin position="196"/>
        <end position="206"/>
    </location>
</feature>
<dbReference type="GO" id="GO:0003677">
    <property type="term" value="F:DNA binding"/>
    <property type="evidence" value="ECO:0007669"/>
    <property type="project" value="InterPro"/>
</dbReference>
<dbReference type="Proteomes" id="UP001140094">
    <property type="component" value="Unassembled WGS sequence"/>
</dbReference>
<feature type="region of interest" description="Disordered" evidence="1">
    <location>
        <begin position="181"/>
        <end position="241"/>
    </location>
</feature>
<evidence type="ECO:0000313" key="2">
    <source>
        <dbReference type="EMBL" id="KAJ2795996.1"/>
    </source>
</evidence>
<feature type="region of interest" description="Disordered" evidence="1">
    <location>
        <begin position="72"/>
        <end position="91"/>
    </location>
</feature>
<accession>A0A9W8HPC2</accession>
<reference evidence="2" key="1">
    <citation type="submission" date="2022-07" db="EMBL/GenBank/DDBJ databases">
        <title>Phylogenomic reconstructions and comparative analyses of Kickxellomycotina fungi.</title>
        <authorList>
            <person name="Reynolds N.K."/>
            <person name="Stajich J.E."/>
            <person name="Barry K."/>
            <person name="Grigoriev I.V."/>
            <person name="Crous P."/>
            <person name="Smith M.E."/>
        </authorList>
    </citation>
    <scope>NUCLEOTIDE SEQUENCE</scope>
    <source>
        <strain evidence="2">NRRL 1565</strain>
    </source>
</reference>
<feature type="non-terminal residue" evidence="2">
    <location>
        <position position="320"/>
    </location>
</feature>
<dbReference type="PANTHER" id="PTHR36498:SF1">
    <property type="entry name" value="TATA-BINDING PROTEIN-ASSOCIATED FACTOR 172"/>
    <property type="match status" value="1"/>
</dbReference>
<dbReference type="EMBL" id="JANBUO010002024">
    <property type="protein sequence ID" value="KAJ2795996.1"/>
    <property type="molecule type" value="Genomic_DNA"/>
</dbReference>
<dbReference type="InterPro" id="IPR044972">
    <property type="entry name" value="Mot1"/>
</dbReference>
<evidence type="ECO:0000256" key="1">
    <source>
        <dbReference type="SAM" id="MobiDB-lite"/>
    </source>
</evidence>
<name>A0A9W8HPC2_9FUNG</name>
<gene>
    <name evidence="2" type="primary">MOT1_2</name>
    <name evidence="2" type="ORF">H4R20_005687</name>
</gene>
<dbReference type="PANTHER" id="PTHR36498">
    <property type="entry name" value="TATA-BINDING PROTEIN-ASSOCIATED FACTOR 172"/>
    <property type="match status" value="1"/>
</dbReference>
<proteinExistence type="predicted"/>
<evidence type="ECO:0000313" key="3">
    <source>
        <dbReference type="Proteomes" id="UP001140094"/>
    </source>
</evidence>
<dbReference type="GO" id="GO:0017025">
    <property type="term" value="F:TBP-class protein binding"/>
    <property type="evidence" value="ECO:0007669"/>
    <property type="project" value="InterPro"/>
</dbReference>
<dbReference type="OrthoDB" id="10252227at2759"/>
<protein>
    <submittedName>
        <fullName evidence="2">TATA-binding protein-associated factor mot1</fullName>
    </submittedName>
</protein>
<dbReference type="SUPFAM" id="SSF48371">
    <property type="entry name" value="ARM repeat"/>
    <property type="match status" value="1"/>
</dbReference>
<sequence>MATRLDRLVALLDTGATPVVRSTAARQIGGIQKQHPEELFRLLARVYEYIGSKSWDTRVAATQAFESIAKEVSEWDPPEAAAPASGNGNNLDVKPVVGDDDSDLLTFAQFNVDSVLRHGKILLGSSGGEYDDGLQGLDGQARLQLQRAQIKKRLGMGADFMADELLDDKDLEISEEVFAEKKPAASRGRKRKSEVESNSSSTTATEEPAEIDMSKLSARERNRLKRRARMDNKKKSKVELGPKKVTGVEAREKEPSQQQVDVTEQPGGGAIVVEAKKTGQREALFAISEGAWAFEGLVEMLCVDLFDSSWEVRHGAGMAL</sequence>
<dbReference type="InterPro" id="IPR016024">
    <property type="entry name" value="ARM-type_fold"/>
</dbReference>